<dbReference type="PANTHER" id="PTHR31170">
    <property type="entry name" value="BNAC04G53230D PROTEIN"/>
    <property type="match status" value="1"/>
</dbReference>
<sequence length="431" mass="50560">MEGHMPQDEKADDDLISSVDREIQRIPPNHSEACIFKVHALLREVNPKAYEPTILAIGPYHHGKDNLSEMQAHKLRYLQLLLRRRHESSAERYITAMRSLEEKARKCYANSINHLESDDFVKMMLLDGCFIIELFRKWRFKDLRDNDDPIFKTDWMPCSLRRDLMLFENQLPLFILVELDNMTSDDLDRTDNIILTALICLVPIIPGSIDFEGFHMFPADHLLGLMHNFWCSSFAEMVSDRNVVNQEEGIFEFMKSITELQEAGIQFKKSKENTWLFNIRFENGVMEIPPLTITDNTECAFRNLVAYEQYRQGIYPRCFSDYVRFIDWIVNSAKDAEKLGHYGIINNWLGDHEAIATMLNKLSDNIYIDSDSFCYLEVFNNVNKHCRRRRNIWLANLRRNYFNTPWAIISFLAALVLLLLTFIQTIFSIIS</sequence>
<dbReference type="EMBL" id="GHES01031292">
    <property type="protein sequence ID" value="MPA61851.1"/>
    <property type="molecule type" value="Transcribed_RNA"/>
</dbReference>
<feature type="transmembrane region" description="Helical" evidence="1">
    <location>
        <begin position="406"/>
        <end position="430"/>
    </location>
</feature>
<name>A0A5B7B2L5_DAVIN</name>
<dbReference type="AlphaFoldDB" id="A0A5B7B2L5"/>
<keyword evidence="1" id="KW-1133">Transmembrane helix</keyword>
<reference evidence="2" key="1">
    <citation type="submission" date="2019-08" db="EMBL/GenBank/DDBJ databases">
        <title>Reference gene set and small RNA set construction with multiple tissues from Davidia involucrata Baill.</title>
        <authorList>
            <person name="Yang H."/>
            <person name="Zhou C."/>
            <person name="Li G."/>
            <person name="Wang J."/>
            <person name="Gao P."/>
            <person name="Wang M."/>
            <person name="Wang R."/>
            <person name="Zhao Y."/>
        </authorList>
    </citation>
    <scope>NUCLEOTIDE SEQUENCE</scope>
    <source>
        <tissue evidence="2">Mixed with DoveR01_LX</tissue>
    </source>
</reference>
<evidence type="ECO:0000313" key="2">
    <source>
        <dbReference type="EMBL" id="MPA61851.1"/>
    </source>
</evidence>
<keyword evidence="1" id="KW-0472">Membrane</keyword>
<dbReference type="Pfam" id="PF03140">
    <property type="entry name" value="DUF247"/>
    <property type="match status" value="1"/>
</dbReference>
<evidence type="ECO:0000256" key="1">
    <source>
        <dbReference type="SAM" id="Phobius"/>
    </source>
</evidence>
<keyword evidence="1" id="KW-0812">Transmembrane</keyword>
<proteinExistence type="predicted"/>
<dbReference type="InterPro" id="IPR004158">
    <property type="entry name" value="DUF247_pln"/>
</dbReference>
<dbReference type="PANTHER" id="PTHR31170:SF17">
    <property type="match status" value="1"/>
</dbReference>
<accession>A0A5B7B2L5</accession>
<protein>
    <submittedName>
        <fullName evidence="2">Uncharacterized protein</fullName>
    </submittedName>
</protein>
<gene>
    <name evidence="2" type="ORF">Din_031292</name>
</gene>
<organism evidence="2">
    <name type="scientific">Davidia involucrata</name>
    <name type="common">Dove tree</name>
    <dbReference type="NCBI Taxonomy" id="16924"/>
    <lineage>
        <taxon>Eukaryota</taxon>
        <taxon>Viridiplantae</taxon>
        <taxon>Streptophyta</taxon>
        <taxon>Embryophyta</taxon>
        <taxon>Tracheophyta</taxon>
        <taxon>Spermatophyta</taxon>
        <taxon>Magnoliopsida</taxon>
        <taxon>eudicotyledons</taxon>
        <taxon>Gunneridae</taxon>
        <taxon>Pentapetalae</taxon>
        <taxon>asterids</taxon>
        <taxon>Cornales</taxon>
        <taxon>Nyssaceae</taxon>
        <taxon>Davidia</taxon>
    </lineage>
</organism>